<proteinExistence type="inferred from homology"/>
<evidence type="ECO:0000259" key="8">
    <source>
        <dbReference type="Pfam" id="PF02687"/>
    </source>
</evidence>
<dbReference type="InterPro" id="IPR025857">
    <property type="entry name" value="MacB_PCD"/>
</dbReference>
<dbReference type="EMBL" id="CP002551">
    <property type="protein sequence ID" value="ADZ10046.1"/>
    <property type="molecule type" value="Genomic_DNA"/>
</dbReference>
<evidence type="ECO:0000259" key="9">
    <source>
        <dbReference type="Pfam" id="PF12704"/>
    </source>
</evidence>
<dbReference type="InterPro" id="IPR050250">
    <property type="entry name" value="Macrolide_Exporter_MacB"/>
</dbReference>
<reference evidence="11" key="1">
    <citation type="submission" date="2011-02" db="EMBL/GenBank/DDBJ databases">
        <title>Complete sequence of Methanobacterium sp. AL-21.</title>
        <authorList>
            <consortium name="US DOE Joint Genome Institute"/>
            <person name="Lucas S."/>
            <person name="Copeland A."/>
            <person name="Lapidus A."/>
            <person name="Cheng J.-F."/>
            <person name="Goodwin L."/>
            <person name="Pitluck S."/>
            <person name="Chertkov O."/>
            <person name="Detter J.C."/>
            <person name="Han C."/>
            <person name="Tapia R."/>
            <person name="Land M."/>
            <person name="Hauser L."/>
            <person name="Kyrpides N."/>
            <person name="Ivanova N."/>
            <person name="Mikhailova N."/>
            <person name="Pagani I."/>
            <person name="Cadillo-Quiroz H."/>
            <person name="Imachi H."/>
            <person name="Zinder S."/>
            <person name="Liu W."/>
            <person name="Woyke T."/>
        </authorList>
    </citation>
    <scope>NUCLEOTIDE SEQUENCE [LARGE SCALE GENOMIC DNA]</scope>
    <source>
        <strain evidence="11">AL-21</strain>
    </source>
</reference>
<feature type="transmembrane region" description="Helical" evidence="7">
    <location>
        <begin position="20"/>
        <end position="42"/>
    </location>
</feature>
<dbReference type="STRING" id="877455.Metbo_1824"/>
<evidence type="ECO:0000256" key="3">
    <source>
        <dbReference type="ARBA" id="ARBA00022692"/>
    </source>
</evidence>
<evidence type="ECO:0000256" key="2">
    <source>
        <dbReference type="ARBA" id="ARBA00022475"/>
    </source>
</evidence>
<dbReference type="HOGENOM" id="CLU_000604_8_0_2"/>
<dbReference type="KEGG" id="mel:Metbo_1824"/>
<dbReference type="GO" id="GO:0005886">
    <property type="term" value="C:plasma membrane"/>
    <property type="evidence" value="ECO:0007669"/>
    <property type="project" value="UniProtKB-SubCell"/>
</dbReference>
<dbReference type="Pfam" id="PF12704">
    <property type="entry name" value="MacB_PCD"/>
    <property type="match status" value="1"/>
</dbReference>
<evidence type="ECO:0000256" key="5">
    <source>
        <dbReference type="ARBA" id="ARBA00023136"/>
    </source>
</evidence>
<keyword evidence="4 7" id="KW-1133">Transmembrane helix</keyword>
<feature type="transmembrane region" description="Helical" evidence="7">
    <location>
        <begin position="354"/>
        <end position="375"/>
    </location>
</feature>
<dbReference type="RefSeq" id="WP_013645397.1">
    <property type="nucleotide sequence ID" value="NC_015216.1"/>
</dbReference>
<feature type="domain" description="ABC3 transporter permease C-terminal" evidence="8">
    <location>
        <begin position="264"/>
        <end position="382"/>
    </location>
</feature>
<dbReference type="eggNOG" id="arCOG02312">
    <property type="taxonomic scope" value="Archaea"/>
</dbReference>
<dbReference type="AlphaFoldDB" id="F0TA96"/>
<keyword evidence="11" id="KW-1185">Reference proteome</keyword>
<dbReference type="OrthoDB" id="11469at2157"/>
<accession>F0TA96</accession>
<dbReference type="PANTHER" id="PTHR30572">
    <property type="entry name" value="MEMBRANE COMPONENT OF TRANSPORTER-RELATED"/>
    <property type="match status" value="1"/>
</dbReference>
<evidence type="ECO:0000256" key="7">
    <source>
        <dbReference type="SAM" id="Phobius"/>
    </source>
</evidence>
<comment type="subcellular location">
    <subcellularLocation>
        <location evidence="1">Cell membrane</location>
        <topology evidence="1">Multi-pass membrane protein</topology>
    </subcellularLocation>
</comment>
<dbReference type="Proteomes" id="UP000007490">
    <property type="component" value="Chromosome"/>
</dbReference>
<keyword evidence="2" id="KW-1003">Cell membrane</keyword>
<keyword evidence="3 7" id="KW-0812">Transmembrane</keyword>
<evidence type="ECO:0000256" key="1">
    <source>
        <dbReference type="ARBA" id="ARBA00004651"/>
    </source>
</evidence>
<evidence type="ECO:0000313" key="11">
    <source>
        <dbReference type="Proteomes" id="UP000007490"/>
    </source>
</evidence>
<dbReference type="PANTHER" id="PTHR30572:SF4">
    <property type="entry name" value="ABC TRANSPORTER PERMEASE YTRF"/>
    <property type="match status" value="1"/>
</dbReference>
<dbReference type="GeneID" id="10278281"/>
<comment type="similarity">
    <text evidence="6">Belongs to the ABC-4 integral membrane protein family.</text>
</comment>
<sequence length="389" mass="40387" precursor="true">MSFLSLVVKNPFRNKTRSALAIVGIAIGIMVIVALGMVTGGLKTSTQSTLKAGAAEITALQTGSNSFGSGGTLNESLVNDLLSTNGVKDTAGILRATNTSSSASSLSSNSSQSSFGPGGSISITGIDAGKLSLVGIDSVNGSAFSNGSTDEVIIGKTFAQDQNLTVGNTINLYGKDFKITGTFETGSFLTDAGIYMPLSTLQNLTSNDNKVSAILVKVTDNANVTTVSQNIETSYPNQLTTTTAEATASRINQGLGFIDTASWAISLLAIFIGAVGVINTMIMSVYERTREIGVLKAVGWTDKRILGMILGESIVLTLIAFVVGTIIAVVGVEILLTYSPSVSGIIKPSFALDIFARAFVVAFLVGVIGGLYPAYRASRLSPTEALRYE</sequence>
<organism evidence="10 11">
    <name type="scientific">Methanobacterium lacus (strain AL-21)</name>
    <dbReference type="NCBI Taxonomy" id="877455"/>
    <lineage>
        <taxon>Archaea</taxon>
        <taxon>Methanobacteriati</taxon>
        <taxon>Methanobacteriota</taxon>
        <taxon>Methanomada group</taxon>
        <taxon>Methanobacteria</taxon>
        <taxon>Methanobacteriales</taxon>
        <taxon>Methanobacteriaceae</taxon>
        <taxon>Methanobacterium</taxon>
    </lineage>
</organism>
<dbReference type="GO" id="GO:0022857">
    <property type="term" value="F:transmembrane transporter activity"/>
    <property type="evidence" value="ECO:0007669"/>
    <property type="project" value="TreeGrafter"/>
</dbReference>
<evidence type="ECO:0000313" key="10">
    <source>
        <dbReference type="EMBL" id="ADZ10046.1"/>
    </source>
</evidence>
<keyword evidence="5 7" id="KW-0472">Membrane</keyword>
<feature type="domain" description="MacB-like periplasmic core" evidence="9">
    <location>
        <begin position="18"/>
        <end position="233"/>
    </location>
</feature>
<reference evidence="10 11" key="2">
    <citation type="journal article" date="2014" name="Int. J. Syst. Evol. Microbiol.">
        <title>Methanobacterium paludis sp. nov. and a novel strain of Methanobacterium lacus isolated from northern peatlands.</title>
        <authorList>
            <person name="Cadillo-Quiroz H."/>
            <person name="Brauer S.L."/>
            <person name="Goodson N."/>
            <person name="Yavitt J.B."/>
            <person name="Zinder S.H."/>
        </authorList>
    </citation>
    <scope>NUCLEOTIDE SEQUENCE [LARGE SCALE GENOMIC DNA]</scope>
    <source>
        <strain evidence="10 11">AL-21</strain>
    </source>
</reference>
<feature type="transmembrane region" description="Helical" evidence="7">
    <location>
        <begin position="263"/>
        <end position="286"/>
    </location>
</feature>
<evidence type="ECO:0000256" key="4">
    <source>
        <dbReference type="ARBA" id="ARBA00022989"/>
    </source>
</evidence>
<protein>
    <recommendedName>
        <fullName evidence="12">ABC3 transporter permease protein domain-containing protein</fullName>
    </recommendedName>
</protein>
<dbReference type="InterPro" id="IPR003838">
    <property type="entry name" value="ABC3_permease_C"/>
</dbReference>
<dbReference type="Pfam" id="PF02687">
    <property type="entry name" value="FtsX"/>
    <property type="match status" value="1"/>
</dbReference>
<name>F0TA96_METLA</name>
<evidence type="ECO:0008006" key="12">
    <source>
        <dbReference type="Google" id="ProtNLM"/>
    </source>
</evidence>
<evidence type="ECO:0000256" key="6">
    <source>
        <dbReference type="ARBA" id="ARBA00038076"/>
    </source>
</evidence>
<gene>
    <name evidence="10" type="ordered locus">Metbo_1824</name>
</gene>
<feature type="transmembrane region" description="Helical" evidence="7">
    <location>
        <begin position="306"/>
        <end position="334"/>
    </location>
</feature>